<gene>
    <name evidence="1" type="ORF">ACFSYJ_14985</name>
</gene>
<keyword evidence="2" id="KW-1185">Reference proteome</keyword>
<dbReference type="RefSeq" id="WP_345402785.1">
    <property type="nucleotide sequence ID" value="NZ_BAABHG010000014.1"/>
</dbReference>
<protein>
    <submittedName>
        <fullName evidence="1">Uncharacterized protein</fullName>
    </submittedName>
</protein>
<evidence type="ECO:0000313" key="2">
    <source>
        <dbReference type="Proteomes" id="UP001597419"/>
    </source>
</evidence>
<dbReference type="Proteomes" id="UP001597419">
    <property type="component" value="Unassembled WGS sequence"/>
</dbReference>
<dbReference type="EMBL" id="JBHUKU010000007">
    <property type="protein sequence ID" value="MFD2459915.1"/>
    <property type="molecule type" value="Genomic_DNA"/>
</dbReference>
<evidence type="ECO:0000313" key="1">
    <source>
        <dbReference type="EMBL" id="MFD2459915.1"/>
    </source>
</evidence>
<comment type="caution">
    <text evidence="1">The sequence shown here is derived from an EMBL/GenBank/DDBJ whole genome shotgun (WGS) entry which is preliminary data.</text>
</comment>
<proteinExistence type="predicted"/>
<sequence>MGSGQGVTPEADRAFAAHLADWLAEVLAHADVRLVRGPDDLDLLRDALVRSLPGLLREAAFPTALIPMHGEDVHGRLRSLLSGVPPRHRLTPSSSEPALRTLIKTQVGPAESLRFYRLVFQGELPDMLWNLFALAVRQLTAMGSAARLAGPDAEHLARRLDELGLVRRSAWTVGKDVSGTVNGPVIQAETIHGEVHVSTTPREPGPGEAPVVVTIEAVGKTFAVVGDHHPRQIPFSGEAKVQVLVEATGARAVVLTRLRPVVLSRRVPERTRSVGWVLGGLGAHAFRAQLEEEPPRLRPVEHPKPSDPPMIRRLGTLFRTKRVTDFPFTVAPLDPALFIVEPHAERHDIEWRLELDWTYQGRRGTTVIDDHGHPFLIGPTHRP</sequence>
<organism evidence="1 2">
    <name type="scientific">Amycolatopsis samaneae</name>
    <dbReference type="NCBI Taxonomy" id="664691"/>
    <lineage>
        <taxon>Bacteria</taxon>
        <taxon>Bacillati</taxon>
        <taxon>Actinomycetota</taxon>
        <taxon>Actinomycetes</taxon>
        <taxon>Pseudonocardiales</taxon>
        <taxon>Pseudonocardiaceae</taxon>
        <taxon>Amycolatopsis</taxon>
    </lineage>
</organism>
<reference evidence="2" key="1">
    <citation type="journal article" date="2019" name="Int. J. Syst. Evol. Microbiol.">
        <title>The Global Catalogue of Microorganisms (GCM) 10K type strain sequencing project: providing services to taxonomists for standard genome sequencing and annotation.</title>
        <authorList>
            <consortium name="The Broad Institute Genomics Platform"/>
            <consortium name="The Broad Institute Genome Sequencing Center for Infectious Disease"/>
            <person name="Wu L."/>
            <person name="Ma J."/>
        </authorList>
    </citation>
    <scope>NUCLEOTIDE SEQUENCE [LARGE SCALE GENOMIC DNA]</scope>
    <source>
        <strain evidence="2">CGMCC 4.7643</strain>
    </source>
</reference>
<name>A0ABW5GHC3_9PSEU</name>
<accession>A0ABW5GHC3</accession>